<dbReference type="Proteomes" id="UP001567538">
    <property type="component" value="Unassembled WGS sequence"/>
</dbReference>
<protein>
    <recommendedName>
        <fullName evidence="3">CUE domain-containing protein</fullName>
    </recommendedName>
</protein>
<comment type="caution">
    <text evidence="4">The sequence shown here is derived from an EMBL/GenBank/DDBJ whole genome shotgun (WGS) entry which is preliminary data.</text>
</comment>
<dbReference type="PROSITE" id="PS51140">
    <property type="entry name" value="CUE"/>
    <property type="match status" value="1"/>
</dbReference>
<keyword evidence="5" id="KW-1185">Reference proteome</keyword>
<dbReference type="CDD" id="cd14279">
    <property type="entry name" value="CUE"/>
    <property type="match status" value="1"/>
</dbReference>
<dbReference type="PANTHER" id="PTHR48459">
    <property type="entry name" value="CUE DOMAIN-CONTAINING PROTEIN"/>
    <property type="match status" value="1"/>
</dbReference>
<sequence length="503" mass="55703">MSFQIVYETLQDLFPLIDVRVLRAVAIEHSKDADEAVVAVIDEIIPFLASQTRACEDAGHAEGEGDIARLTLLVDDDVKMDANIHSQGESLVVVGENRVNTCQIEVFEGPATERTRSTEDGSNPLSTVGMSQDVEMGVGQKTDYVQEIEDEAGWTARDISVSTLGVEVEAEASDVCESDLDESNLPLSTDSDSSGKNTSRTGDESTLNASMSNKNGIIDVLEEIIAGARNNKKTLFVEMESVINLMKQVEVKEQAAEQAKIEAERGDIDLLNQVEELKRMLQHAKEANNMHAGEVYGEKAILATELRELHSRLRSLSDDRDQSLAYLDEMRQRLEVRLSAAENEIKSALLKKLEKEEVTRKCLIEQELIMEQVVQESKILRQHAEDNAKLHEFLVDRGQLADALQGEIAVICQDVKQLKEKFDQHLPLGKSLFSGQTSFLLASSTSSLRSLVPDQVEPLATKDDDQLNTGNNTDHEDEPARVDCKSLAEDYGWELFDSSEAKA</sequence>
<feature type="region of interest" description="Disordered" evidence="2">
    <location>
        <begin position="172"/>
        <end position="210"/>
    </location>
</feature>
<proteinExistence type="predicted"/>
<feature type="compositionally biased region" description="Acidic residues" evidence="2">
    <location>
        <begin position="172"/>
        <end position="182"/>
    </location>
</feature>
<feature type="compositionally biased region" description="Polar residues" evidence="2">
    <location>
        <begin position="185"/>
        <end position="210"/>
    </location>
</feature>
<feature type="coiled-coil region" evidence="1">
    <location>
        <begin position="324"/>
        <end position="358"/>
    </location>
</feature>
<dbReference type="PANTHER" id="PTHR48459:SF1">
    <property type="entry name" value="CUE DOMAIN-CONTAINING PROTEIN"/>
    <property type="match status" value="1"/>
</dbReference>
<evidence type="ECO:0000313" key="4">
    <source>
        <dbReference type="EMBL" id="KAL1547276.1"/>
    </source>
</evidence>
<dbReference type="EMBL" id="JBEAFC010000008">
    <property type="protein sequence ID" value="KAL1547276.1"/>
    <property type="molecule type" value="Genomic_DNA"/>
</dbReference>
<accession>A0ABD1GT30</accession>
<organism evidence="4 5">
    <name type="scientific">Salvia divinorum</name>
    <name type="common">Maria pastora</name>
    <name type="synonym">Diviner's sage</name>
    <dbReference type="NCBI Taxonomy" id="28513"/>
    <lineage>
        <taxon>Eukaryota</taxon>
        <taxon>Viridiplantae</taxon>
        <taxon>Streptophyta</taxon>
        <taxon>Embryophyta</taxon>
        <taxon>Tracheophyta</taxon>
        <taxon>Spermatophyta</taxon>
        <taxon>Magnoliopsida</taxon>
        <taxon>eudicotyledons</taxon>
        <taxon>Gunneridae</taxon>
        <taxon>Pentapetalae</taxon>
        <taxon>asterids</taxon>
        <taxon>lamiids</taxon>
        <taxon>Lamiales</taxon>
        <taxon>Lamiaceae</taxon>
        <taxon>Nepetoideae</taxon>
        <taxon>Mentheae</taxon>
        <taxon>Salviinae</taxon>
        <taxon>Salvia</taxon>
        <taxon>Salvia subgen. Calosphace</taxon>
    </lineage>
</organism>
<feature type="coiled-coil region" evidence="1">
    <location>
        <begin position="242"/>
        <end position="294"/>
    </location>
</feature>
<keyword evidence="1" id="KW-0175">Coiled coil</keyword>
<name>A0ABD1GT30_SALDI</name>
<dbReference type="AlphaFoldDB" id="A0ABD1GT30"/>
<evidence type="ECO:0000256" key="1">
    <source>
        <dbReference type="SAM" id="Coils"/>
    </source>
</evidence>
<evidence type="ECO:0000313" key="5">
    <source>
        <dbReference type="Proteomes" id="UP001567538"/>
    </source>
</evidence>
<feature type="region of interest" description="Disordered" evidence="2">
    <location>
        <begin position="458"/>
        <end position="481"/>
    </location>
</feature>
<gene>
    <name evidence="4" type="ORF">AAHA92_23774</name>
</gene>
<feature type="domain" description="CUE" evidence="3">
    <location>
        <begin position="2"/>
        <end position="45"/>
    </location>
</feature>
<reference evidence="4 5" key="1">
    <citation type="submission" date="2024-06" db="EMBL/GenBank/DDBJ databases">
        <title>A chromosome level genome sequence of Diviner's sage (Salvia divinorum).</title>
        <authorList>
            <person name="Ford S.A."/>
            <person name="Ro D.-K."/>
            <person name="Ness R.W."/>
            <person name="Phillips M.A."/>
        </authorList>
    </citation>
    <scope>NUCLEOTIDE SEQUENCE [LARGE SCALE GENOMIC DNA]</scope>
    <source>
        <strain evidence="4">SAF-2024a</strain>
        <tissue evidence="4">Leaf</tissue>
    </source>
</reference>
<evidence type="ECO:0000259" key="3">
    <source>
        <dbReference type="PROSITE" id="PS51140"/>
    </source>
</evidence>
<evidence type="ECO:0000256" key="2">
    <source>
        <dbReference type="SAM" id="MobiDB-lite"/>
    </source>
</evidence>
<dbReference type="InterPro" id="IPR003892">
    <property type="entry name" value="CUE"/>
</dbReference>